<reference evidence="1" key="1">
    <citation type="submission" date="2021-06" db="EMBL/GenBank/DDBJ databases">
        <authorList>
            <person name="Hodson N. C."/>
            <person name="Mongue J. A."/>
            <person name="Jaron S. K."/>
        </authorList>
    </citation>
    <scope>NUCLEOTIDE SEQUENCE</scope>
</reference>
<evidence type="ECO:0000313" key="1">
    <source>
        <dbReference type="EMBL" id="CAG7732098.1"/>
    </source>
</evidence>
<gene>
    <name evidence="1" type="ORF">AFUS01_LOCUS20635</name>
</gene>
<name>A0A8J2K2P6_9HEXA</name>
<evidence type="ECO:0000313" key="2">
    <source>
        <dbReference type="Proteomes" id="UP000708208"/>
    </source>
</evidence>
<sequence>MWFWSGDVFSNSFQRRDSTSNASSTVEAYFSAQQDMDAGGVIDEMLRNCEVSIRYRLCLNRHGPPKEAFVAEIRYDLPAIH</sequence>
<proteinExistence type="predicted"/>
<dbReference type="Proteomes" id="UP000708208">
    <property type="component" value="Unassembled WGS sequence"/>
</dbReference>
<protein>
    <submittedName>
        <fullName evidence="1">Uncharacterized protein</fullName>
    </submittedName>
</protein>
<keyword evidence="2" id="KW-1185">Reference proteome</keyword>
<dbReference type="EMBL" id="CAJVCH010224846">
    <property type="protein sequence ID" value="CAG7732098.1"/>
    <property type="molecule type" value="Genomic_DNA"/>
</dbReference>
<dbReference type="AlphaFoldDB" id="A0A8J2K2P6"/>
<comment type="caution">
    <text evidence="1">The sequence shown here is derived from an EMBL/GenBank/DDBJ whole genome shotgun (WGS) entry which is preliminary data.</text>
</comment>
<organism evidence="1 2">
    <name type="scientific">Allacma fusca</name>
    <dbReference type="NCBI Taxonomy" id="39272"/>
    <lineage>
        <taxon>Eukaryota</taxon>
        <taxon>Metazoa</taxon>
        <taxon>Ecdysozoa</taxon>
        <taxon>Arthropoda</taxon>
        <taxon>Hexapoda</taxon>
        <taxon>Collembola</taxon>
        <taxon>Symphypleona</taxon>
        <taxon>Sminthuridae</taxon>
        <taxon>Allacma</taxon>
    </lineage>
</organism>
<accession>A0A8J2K2P6</accession>